<keyword evidence="5" id="KW-1185">Reference proteome</keyword>
<comment type="similarity">
    <text evidence="1">Belongs to the bacterial sugar transferase family.</text>
</comment>
<reference evidence="4 5" key="1">
    <citation type="submission" date="2018-04" db="EMBL/GenBank/DDBJ databases">
        <title>Genomic Encyclopedia of Archaeal and Bacterial Type Strains, Phase II (KMG-II): from individual species to whole genera.</title>
        <authorList>
            <person name="Goeker M."/>
        </authorList>
    </citation>
    <scope>NUCLEOTIDE SEQUENCE [LARGE SCALE GENOMIC DNA]</scope>
    <source>
        <strain evidence="4 5">DSM 18806</strain>
    </source>
</reference>
<dbReference type="RefSeq" id="WP_108031604.1">
    <property type="nucleotide sequence ID" value="NZ_QAOM01000002.1"/>
</dbReference>
<evidence type="ECO:0000313" key="5">
    <source>
        <dbReference type="Proteomes" id="UP000244161"/>
    </source>
</evidence>
<keyword evidence="2" id="KW-0812">Transmembrane</keyword>
<dbReference type="AlphaFoldDB" id="A0A2T5IQC3"/>
<evidence type="ECO:0000256" key="1">
    <source>
        <dbReference type="ARBA" id="ARBA00006464"/>
    </source>
</evidence>
<evidence type="ECO:0000313" key="4">
    <source>
        <dbReference type="EMBL" id="PTQ86013.1"/>
    </source>
</evidence>
<dbReference type="OrthoDB" id="9808602at2"/>
<keyword evidence="2" id="KW-1133">Transmembrane helix</keyword>
<dbReference type="InterPro" id="IPR003362">
    <property type="entry name" value="Bact_transf"/>
</dbReference>
<dbReference type="PANTHER" id="PTHR30576">
    <property type="entry name" value="COLANIC BIOSYNTHESIS UDP-GLUCOSE LIPID CARRIER TRANSFERASE"/>
    <property type="match status" value="1"/>
</dbReference>
<comment type="caution">
    <text evidence="4">The sequence shown here is derived from an EMBL/GenBank/DDBJ whole genome shotgun (WGS) entry which is preliminary data.</text>
</comment>
<sequence>MYRNVIKRLLDIVISGLALLVLAPLFILISLGIVFSAKSSPFFFQNRIGRNGETFRIIKFQTMVPNAEHMGAGVHVEGEADDRITKIGRILRRTSIDELPQLVNVLQGAMSLVGPRPPVTYIPYDGYKNYPEWAKKRFEVMPGITGWSQVINRNAVTWDEAIKYDNEYVDRLSFAMDCKIIFRTIEQVLKPDGIYNSDT</sequence>
<feature type="domain" description="Bacterial sugar transferase" evidence="3">
    <location>
        <begin position="7"/>
        <end position="190"/>
    </location>
</feature>
<dbReference type="EMBL" id="QAOM01000002">
    <property type="protein sequence ID" value="PTQ86013.1"/>
    <property type="molecule type" value="Genomic_DNA"/>
</dbReference>
<accession>A0A2T5IQC3</accession>
<keyword evidence="2" id="KW-0472">Membrane</keyword>
<name>A0A2T5IQC3_9LACT</name>
<dbReference type="Pfam" id="PF02397">
    <property type="entry name" value="Bac_transf"/>
    <property type="match status" value="1"/>
</dbReference>
<protein>
    <submittedName>
        <fullName evidence="4">Lipopolysaccharide/colanic/teichoic acid biosynthesis glycosyltransferase</fullName>
    </submittedName>
</protein>
<keyword evidence="4" id="KW-0808">Transferase</keyword>
<organism evidence="4 5">
    <name type="scientific">Trichococcus patagoniensis</name>
    <dbReference type="NCBI Taxonomy" id="382641"/>
    <lineage>
        <taxon>Bacteria</taxon>
        <taxon>Bacillati</taxon>
        <taxon>Bacillota</taxon>
        <taxon>Bacilli</taxon>
        <taxon>Lactobacillales</taxon>
        <taxon>Carnobacteriaceae</taxon>
        <taxon>Trichococcus</taxon>
    </lineage>
</organism>
<proteinExistence type="inferred from homology"/>
<evidence type="ECO:0000259" key="3">
    <source>
        <dbReference type="Pfam" id="PF02397"/>
    </source>
</evidence>
<dbReference type="PANTHER" id="PTHR30576:SF0">
    <property type="entry name" value="UNDECAPRENYL-PHOSPHATE N-ACETYLGALACTOSAMINYL 1-PHOSPHATE TRANSFERASE-RELATED"/>
    <property type="match status" value="1"/>
</dbReference>
<feature type="transmembrane region" description="Helical" evidence="2">
    <location>
        <begin position="12"/>
        <end position="35"/>
    </location>
</feature>
<dbReference type="Proteomes" id="UP000244161">
    <property type="component" value="Unassembled WGS sequence"/>
</dbReference>
<gene>
    <name evidence="4" type="ORF">C8U37_102116</name>
</gene>
<dbReference type="GO" id="GO:0016780">
    <property type="term" value="F:phosphotransferase activity, for other substituted phosphate groups"/>
    <property type="evidence" value="ECO:0007669"/>
    <property type="project" value="TreeGrafter"/>
</dbReference>
<evidence type="ECO:0000256" key="2">
    <source>
        <dbReference type="SAM" id="Phobius"/>
    </source>
</evidence>